<feature type="compositionally biased region" description="Basic and acidic residues" evidence="1">
    <location>
        <begin position="24"/>
        <end position="38"/>
    </location>
</feature>
<evidence type="ECO:0000313" key="3">
    <source>
        <dbReference type="Proteomes" id="UP001140206"/>
    </source>
</evidence>
<keyword evidence="3" id="KW-1185">Reference proteome</keyword>
<accession>A0AAV8ERU0</accession>
<protein>
    <submittedName>
        <fullName evidence="2">Seed maturation protein PM41</fullName>
    </submittedName>
</protein>
<comment type="caution">
    <text evidence="2">The sequence shown here is derived from an EMBL/GenBank/DDBJ whole genome shotgun (WGS) entry which is preliminary data.</text>
</comment>
<dbReference type="CDD" id="cd23010">
    <property type="entry name" value="PM41-like"/>
    <property type="match status" value="1"/>
</dbReference>
<name>A0AAV8ERU0_9POAL</name>
<feature type="compositionally biased region" description="Polar residues" evidence="1">
    <location>
        <begin position="10"/>
        <end position="19"/>
    </location>
</feature>
<organism evidence="2 3">
    <name type="scientific">Rhynchospora pubera</name>
    <dbReference type="NCBI Taxonomy" id="906938"/>
    <lineage>
        <taxon>Eukaryota</taxon>
        <taxon>Viridiplantae</taxon>
        <taxon>Streptophyta</taxon>
        <taxon>Embryophyta</taxon>
        <taxon>Tracheophyta</taxon>
        <taxon>Spermatophyta</taxon>
        <taxon>Magnoliopsida</taxon>
        <taxon>Liliopsida</taxon>
        <taxon>Poales</taxon>
        <taxon>Cyperaceae</taxon>
        <taxon>Cyperoideae</taxon>
        <taxon>Rhynchosporeae</taxon>
        <taxon>Rhynchospora</taxon>
    </lineage>
</organism>
<proteinExistence type="predicted"/>
<dbReference type="PANTHER" id="PTHR36012">
    <property type="entry name" value="OS01G0654400 PROTEIN"/>
    <property type="match status" value="1"/>
</dbReference>
<sequence>MSGVQGAQPMGTTTPTTYESVEGGENRTRASLFSREDEGRIEIQREEDKVTDTVGQKLDLAFRTGKEDNNKDTAVSGTGGGGDGV</sequence>
<reference evidence="2" key="1">
    <citation type="submission" date="2022-08" db="EMBL/GenBank/DDBJ databases">
        <authorList>
            <person name="Marques A."/>
        </authorList>
    </citation>
    <scope>NUCLEOTIDE SEQUENCE</scope>
    <source>
        <strain evidence="2">RhyPub2mFocal</strain>
        <tissue evidence="2">Leaves</tissue>
    </source>
</reference>
<evidence type="ECO:0000313" key="2">
    <source>
        <dbReference type="EMBL" id="KAJ4781023.1"/>
    </source>
</evidence>
<dbReference type="PANTHER" id="PTHR36012:SF5">
    <property type="entry name" value="OS01G0654400 PROTEIN"/>
    <property type="match status" value="1"/>
</dbReference>
<feature type="region of interest" description="Disordered" evidence="1">
    <location>
        <begin position="1"/>
        <end position="38"/>
    </location>
</feature>
<gene>
    <name evidence="2" type="ORF">LUZ62_065280</name>
</gene>
<evidence type="ECO:0000256" key="1">
    <source>
        <dbReference type="SAM" id="MobiDB-lite"/>
    </source>
</evidence>
<dbReference type="AlphaFoldDB" id="A0AAV8ERU0"/>
<dbReference type="Proteomes" id="UP001140206">
    <property type="component" value="Chromosome 3"/>
</dbReference>
<feature type="region of interest" description="Disordered" evidence="1">
    <location>
        <begin position="64"/>
        <end position="85"/>
    </location>
</feature>
<dbReference type="EMBL" id="JAMFTS010000003">
    <property type="protein sequence ID" value="KAJ4781023.1"/>
    <property type="molecule type" value="Genomic_DNA"/>
</dbReference>